<reference evidence="2" key="1">
    <citation type="submission" date="2018-06" db="EMBL/GenBank/DDBJ databases">
        <authorList>
            <person name="Zhirakovskaya E."/>
        </authorList>
    </citation>
    <scope>NUCLEOTIDE SEQUENCE</scope>
</reference>
<evidence type="ECO:0000313" key="2">
    <source>
        <dbReference type="EMBL" id="VAV90899.1"/>
    </source>
</evidence>
<protein>
    <submittedName>
        <fullName evidence="2">Uncharacterized protein</fullName>
    </submittedName>
</protein>
<accession>A0A3B0RFW5</accession>
<sequence>MSTQGVSSAKGSQLLRGILFAFMLLVMGVNAADAAECGPEVTAFEIVQISGADETPDPQPVQNEQQKHGVCPHGHCHSGNVAIAGNDSPGKTPDVISAKHHSYSEDYALSAHIARLKRPPRV</sequence>
<name>A0A3B0RFW5_9ZZZZ</name>
<feature type="region of interest" description="Disordered" evidence="1">
    <location>
        <begin position="52"/>
        <end position="71"/>
    </location>
</feature>
<proteinExistence type="predicted"/>
<dbReference type="AlphaFoldDB" id="A0A3B0RFW5"/>
<gene>
    <name evidence="2" type="ORF">MNBD_ALPHA04-796</name>
</gene>
<evidence type="ECO:0000256" key="1">
    <source>
        <dbReference type="SAM" id="MobiDB-lite"/>
    </source>
</evidence>
<organism evidence="2">
    <name type="scientific">hydrothermal vent metagenome</name>
    <dbReference type="NCBI Taxonomy" id="652676"/>
    <lineage>
        <taxon>unclassified sequences</taxon>
        <taxon>metagenomes</taxon>
        <taxon>ecological metagenomes</taxon>
    </lineage>
</organism>
<dbReference type="EMBL" id="UOEF01000113">
    <property type="protein sequence ID" value="VAV90899.1"/>
    <property type="molecule type" value="Genomic_DNA"/>
</dbReference>